<dbReference type="AlphaFoldDB" id="A0A0V1IR72"/>
<name>A0A0V1IR72_TRIPS</name>
<dbReference type="EMBL" id="JYDV01000200">
    <property type="protein sequence ID" value="KRZ25305.1"/>
    <property type="molecule type" value="Genomic_DNA"/>
</dbReference>
<evidence type="ECO:0000313" key="1">
    <source>
        <dbReference type="EMBL" id="KRZ10544.1"/>
    </source>
</evidence>
<evidence type="ECO:0000313" key="3">
    <source>
        <dbReference type="Proteomes" id="UP000054805"/>
    </source>
</evidence>
<accession>A0A0V1IR72</accession>
<protein>
    <submittedName>
        <fullName evidence="2">Uncharacterized protein</fullName>
    </submittedName>
</protein>
<sequence>MACGYDVIERWVFSLSIFYETTSVAFGVSEFTVTAIVWRYFSENEDRKNYYFYRTCTNECIPGCTLLDDVENQFMSYEAVVIMSSVM</sequence>
<evidence type="ECO:0000313" key="4">
    <source>
        <dbReference type="Proteomes" id="UP000054826"/>
    </source>
</evidence>
<organism evidence="2 4">
    <name type="scientific">Trichinella pseudospiralis</name>
    <name type="common">Parasitic roundworm</name>
    <dbReference type="NCBI Taxonomy" id="6337"/>
    <lineage>
        <taxon>Eukaryota</taxon>
        <taxon>Metazoa</taxon>
        <taxon>Ecdysozoa</taxon>
        <taxon>Nematoda</taxon>
        <taxon>Enoplea</taxon>
        <taxon>Dorylaimia</taxon>
        <taxon>Trichinellida</taxon>
        <taxon>Trichinellidae</taxon>
        <taxon>Trichinella</taxon>
    </lineage>
</organism>
<gene>
    <name evidence="1" type="ORF">T4B_6072</name>
    <name evidence="2" type="ORF">T4C_11870</name>
</gene>
<reference evidence="3 4" key="1">
    <citation type="submission" date="2015-01" db="EMBL/GenBank/DDBJ databases">
        <title>Evolution of Trichinella species and genotypes.</title>
        <authorList>
            <person name="Korhonen P.K."/>
            <person name="Edoardo P."/>
            <person name="Giuseppe L.R."/>
            <person name="Gasser R.B."/>
        </authorList>
    </citation>
    <scope>NUCLEOTIDE SEQUENCE [LARGE SCALE GENOMIC DNA]</scope>
    <source>
        <strain evidence="2">ISS176</strain>
        <strain evidence="1">ISS588</strain>
    </source>
</reference>
<keyword evidence="3" id="KW-1185">Reference proteome</keyword>
<dbReference type="Proteomes" id="UP000054826">
    <property type="component" value="Unassembled WGS sequence"/>
</dbReference>
<dbReference type="EMBL" id="JYDS01000364">
    <property type="protein sequence ID" value="KRZ10544.1"/>
    <property type="molecule type" value="Genomic_DNA"/>
</dbReference>
<comment type="caution">
    <text evidence="2">The sequence shown here is derived from an EMBL/GenBank/DDBJ whole genome shotgun (WGS) entry which is preliminary data.</text>
</comment>
<dbReference type="Proteomes" id="UP000054805">
    <property type="component" value="Unassembled WGS sequence"/>
</dbReference>
<evidence type="ECO:0000313" key="2">
    <source>
        <dbReference type="EMBL" id="KRZ25305.1"/>
    </source>
</evidence>
<proteinExistence type="predicted"/>